<evidence type="ECO:0000313" key="3">
    <source>
        <dbReference type="Proteomes" id="UP000279089"/>
    </source>
</evidence>
<dbReference type="AlphaFoldDB" id="A0A3N4MJM8"/>
<keyword evidence="1" id="KW-0732">Signal</keyword>
<feature type="signal peptide" evidence="1">
    <location>
        <begin position="1"/>
        <end position="17"/>
    </location>
</feature>
<evidence type="ECO:0000313" key="2">
    <source>
        <dbReference type="EMBL" id="RPD40300.1"/>
    </source>
</evidence>
<reference evidence="3" key="1">
    <citation type="submission" date="2018-11" db="EMBL/GenBank/DDBJ databases">
        <title>Chitinophaga lutea sp.nov., isolate from arsenic contaminated soil.</title>
        <authorList>
            <person name="Zong Y."/>
        </authorList>
    </citation>
    <scope>NUCLEOTIDE SEQUENCE [LARGE SCALE GENOMIC DNA]</scope>
    <source>
        <strain evidence="3">YLT18</strain>
    </source>
</reference>
<evidence type="ECO:0008006" key="4">
    <source>
        <dbReference type="Google" id="ProtNLM"/>
    </source>
</evidence>
<proteinExistence type="predicted"/>
<accession>A0A3N4MJM8</accession>
<evidence type="ECO:0000256" key="1">
    <source>
        <dbReference type="SAM" id="SignalP"/>
    </source>
</evidence>
<dbReference type="PROSITE" id="PS51257">
    <property type="entry name" value="PROKAR_LIPOPROTEIN"/>
    <property type="match status" value="1"/>
</dbReference>
<keyword evidence="3" id="KW-1185">Reference proteome</keyword>
<organism evidence="2 3">
    <name type="scientific">Chitinophaga barathri</name>
    <dbReference type="NCBI Taxonomy" id="1647451"/>
    <lineage>
        <taxon>Bacteria</taxon>
        <taxon>Pseudomonadati</taxon>
        <taxon>Bacteroidota</taxon>
        <taxon>Chitinophagia</taxon>
        <taxon>Chitinophagales</taxon>
        <taxon>Chitinophagaceae</taxon>
        <taxon>Chitinophaga</taxon>
    </lineage>
</organism>
<dbReference type="EMBL" id="RMBX01000008">
    <property type="protein sequence ID" value="RPD40300.1"/>
    <property type="molecule type" value="Genomic_DNA"/>
</dbReference>
<name>A0A3N4MJM8_9BACT</name>
<dbReference type="Proteomes" id="UP000279089">
    <property type="component" value="Unassembled WGS sequence"/>
</dbReference>
<sequence length="214" mass="23823">MKRKPLAAFVISLLIFAACKKETSFEEPFKGNTCDYAPYTTGSVFEYEMVDVATGDTLDYTLRVEGDTVYNGEDFRKLTDDFTGEYSLFRCGGGNYQQLLDVSAIPNAPADPIKTDYLKDNMRLGESWTELLPVTLPVIGDVNINIAYTIIQKGTGKTVLGVQFSEVIGVRMEVSVPPILPPETLTTNYYAKGVGLIQVDRFEDTTYLKTYTIK</sequence>
<dbReference type="RefSeq" id="WP_120517664.1">
    <property type="nucleotide sequence ID" value="NZ_QXZY01000009.1"/>
</dbReference>
<feature type="chain" id="PRO_5017925892" description="DUF3823 domain-containing protein" evidence="1">
    <location>
        <begin position="18"/>
        <end position="214"/>
    </location>
</feature>
<protein>
    <recommendedName>
        <fullName evidence="4">DUF3823 domain-containing protein</fullName>
    </recommendedName>
</protein>
<comment type="caution">
    <text evidence="2">The sequence shown here is derived from an EMBL/GenBank/DDBJ whole genome shotgun (WGS) entry which is preliminary data.</text>
</comment>
<dbReference type="OrthoDB" id="666482at2"/>
<gene>
    <name evidence="2" type="ORF">EG028_16780</name>
</gene>